<feature type="signal peptide" evidence="1">
    <location>
        <begin position="1"/>
        <end position="24"/>
    </location>
</feature>
<dbReference type="OMA" id="WGYCTWG"/>
<dbReference type="OrthoDB" id="10000543at2759"/>
<reference evidence="3" key="1">
    <citation type="submission" date="2022-11" db="UniProtKB">
        <authorList>
            <consortium name="EnsemblMetazoa"/>
        </authorList>
    </citation>
    <scope>IDENTIFICATION</scope>
</reference>
<feature type="chain" id="PRO_5038069282" description="PLL-like beta propeller domain-containing protein" evidence="1">
    <location>
        <begin position="25"/>
        <end position="659"/>
    </location>
</feature>
<organism evidence="3 4">
    <name type="scientific">Patiria miniata</name>
    <name type="common">Bat star</name>
    <name type="synonym">Asterina miniata</name>
    <dbReference type="NCBI Taxonomy" id="46514"/>
    <lineage>
        <taxon>Eukaryota</taxon>
        <taxon>Metazoa</taxon>
        <taxon>Echinodermata</taxon>
        <taxon>Eleutherozoa</taxon>
        <taxon>Asterozoa</taxon>
        <taxon>Asteroidea</taxon>
        <taxon>Valvatacea</taxon>
        <taxon>Valvatida</taxon>
        <taxon>Asterinidae</taxon>
        <taxon>Patiria</taxon>
    </lineage>
</organism>
<dbReference type="RefSeq" id="XP_038070839.1">
    <property type="nucleotide sequence ID" value="XM_038214911.1"/>
</dbReference>
<dbReference type="Pfam" id="PF26607">
    <property type="entry name" value="DUF8189"/>
    <property type="match status" value="1"/>
</dbReference>
<name>A0A914B4W0_PATMI</name>
<protein>
    <recommendedName>
        <fullName evidence="2">PLL-like beta propeller domain-containing protein</fullName>
    </recommendedName>
</protein>
<dbReference type="AlphaFoldDB" id="A0A914B4W0"/>
<accession>A0A914B4W0</accession>
<dbReference type="Proteomes" id="UP000887568">
    <property type="component" value="Unplaced"/>
</dbReference>
<dbReference type="Gene3D" id="2.120.10.70">
    <property type="entry name" value="Fucose-specific lectin"/>
    <property type="match status" value="1"/>
</dbReference>
<proteinExistence type="predicted"/>
<evidence type="ECO:0000313" key="3">
    <source>
        <dbReference type="EnsemblMetazoa" id="XP_038070839.1"/>
    </source>
</evidence>
<feature type="domain" description="PLL-like beta propeller" evidence="2">
    <location>
        <begin position="91"/>
        <end position="309"/>
    </location>
</feature>
<dbReference type="GeneID" id="119739825"/>
<dbReference type="EnsemblMetazoa" id="XM_038214911.1">
    <property type="protein sequence ID" value="XP_038070839.1"/>
    <property type="gene ID" value="LOC119739825"/>
</dbReference>
<dbReference type="InterPro" id="IPR058502">
    <property type="entry name" value="PLL-like_beta-prop"/>
</dbReference>
<dbReference type="PROSITE" id="PS51257">
    <property type="entry name" value="PROKAR_LIPOPROTEIN"/>
    <property type="match status" value="1"/>
</dbReference>
<evidence type="ECO:0000313" key="4">
    <source>
        <dbReference type="Proteomes" id="UP000887568"/>
    </source>
</evidence>
<sequence>MASLVFRIALLGLSLSVMMTSCVATSISDNRVFVIKNLLDNTTDTQLAFRVSKGGLQYATTTSHIQPYVWSKWIELGAPQDQKENPTNFSAIVSNPVGLHASTNQTQIFVQTVSGQVCTIKQELIGTEISFGKWAKLPSLEYESGTVLHGQDSITVGTYKSQIVVFTRSMTGTSGLFWCKSDAGGEFSAWQRIGDVFKAHLFSDATVIFNTFSGYYEAFAVMSDGYVYRTWQRDDTRWANWRSMGIFQPKVTTTSRPVANVMSHSFANGVLEVFALGADSTVKHIFQTTCDTVDNPWGYCTWGLWHTLSGKVPPTLGANVIATGTNVHLGGELFLVDTKGILWHVWQTERGTSWSDWQQVPTSPPTQPAVAGKAFVRREDKLWWKVFAQSQNGTMIVVEQARSLDVVPSRVAYGANLTVSWSVPVDEATHMDWIGVYPVGANNDQYVDFKYVQGGQNPLDNPVPKGNIALESYLPDGIYDVRYLVNRQFVDVIDTTVEYNHGNQDEPWVQVFRGIFHGLGAKTTNFKQCVQDGNKTVATFRESFEAFGNKEVFKGLQMLGVGLKDVEETLKVCSETDIAKALEQFVTDLISCVEGHCLHFVIDAVDILLILYENVYEIFGDIRAASNSFNVAHAYEQGGLCIGRVVNVCISLPWKNGNV</sequence>
<dbReference type="PANTHER" id="PTHR35362">
    <property type="entry name" value="ANK_REP_REGION DOMAIN-CONTAINING PROTEIN"/>
    <property type="match status" value="1"/>
</dbReference>
<dbReference type="SUPFAM" id="SSF89372">
    <property type="entry name" value="Fucose-specific lectin"/>
    <property type="match status" value="2"/>
</dbReference>
<dbReference type="CDD" id="cd22935">
    <property type="entry name" value="SctA-like"/>
    <property type="match status" value="1"/>
</dbReference>
<evidence type="ECO:0000256" key="1">
    <source>
        <dbReference type="SAM" id="SignalP"/>
    </source>
</evidence>
<evidence type="ECO:0000259" key="2">
    <source>
        <dbReference type="Pfam" id="PF26607"/>
    </source>
</evidence>
<keyword evidence="4" id="KW-1185">Reference proteome</keyword>
<dbReference type="CDD" id="cd22954">
    <property type="entry name" value="PLL_lectin"/>
    <property type="match status" value="1"/>
</dbReference>
<keyword evidence="1" id="KW-0732">Signal</keyword>
<dbReference type="PANTHER" id="PTHR35362:SF1">
    <property type="entry name" value="SKICH DOMAIN-CONTAINING PROTEIN"/>
    <property type="match status" value="1"/>
</dbReference>